<keyword evidence="2 6" id="KW-0812">Transmembrane</keyword>
<dbReference type="PANTHER" id="PTHR37994">
    <property type="entry name" value="ARAE_2_N DOMAIN-CONTAINING PROTEIN-RELATED"/>
    <property type="match status" value="1"/>
</dbReference>
<feature type="transmembrane region" description="Helical" evidence="6">
    <location>
        <begin position="659"/>
        <end position="680"/>
    </location>
</feature>
<feature type="domain" description="Putative ER transporter 6TM N-terminal" evidence="8">
    <location>
        <begin position="32"/>
        <end position="474"/>
    </location>
</feature>
<evidence type="ECO:0000256" key="4">
    <source>
        <dbReference type="ARBA" id="ARBA00023136"/>
    </source>
</evidence>
<reference evidence="10 11" key="1">
    <citation type="submission" date="2016-10" db="EMBL/GenBank/DDBJ databases">
        <title>Genome sequence of the basidiomycete white-rot fungus Trametes pubescens.</title>
        <authorList>
            <person name="Makela M.R."/>
            <person name="Granchi Z."/>
            <person name="Peng M."/>
            <person name="De Vries R.P."/>
            <person name="Grigoriev I."/>
            <person name="Riley R."/>
            <person name="Hilden K."/>
        </authorList>
    </citation>
    <scope>NUCLEOTIDE SEQUENCE [LARGE SCALE GENOMIC DNA]</scope>
    <source>
        <strain evidence="10 11">FBCC735</strain>
    </source>
</reference>
<dbReference type="Pfam" id="PF10337">
    <property type="entry name" value="ArAE_2_N"/>
    <property type="match status" value="1"/>
</dbReference>
<comment type="subcellular location">
    <subcellularLocation>
        <location evidence="1">Membrane</location>
        <topology evidence="1">Multi-pass membrane protein</topology>
    </subcellularLocation>
</comment>
<evidence type="ECO:0000256" key="3">
    <source>
        <dbReference type="ARBA" id="ARBA00022989"/>
    </source>
</evidence>
<feature type="transmembrane region" description="Helical" evidence="6">
    <location>
        <begin position="94"/>
        <end position="123"/>
    </location>
</feature>
<dbReference type="InterPro" id="IPR018820">
    <property type="entry name" value="BRE4-related_DUF2421"/>
</dbReference>
<evidence type="ECO:0008006" key="12">
    <source>
        <dbReference type="Google" id="ProtNLM"/>
    </source>
</evidence>
<evidence type="ECO:0000259" key="7">
    <source>
        <dbReference type="Pfam" id="PF10334"/>
    </source>
</evidence>
<feature type="domain" description="DUF2421" evidence="7">
    <location>
        <begin position="773"/>
        <end position="994"/>
    </location>
</feature>
<feature type="transmembrane region" description="Helical" evidence="6">
    <location>
        <begin position="606"/>
        <end position="625"/>
    </location>
</feature>
<feature type="transmembrane region" description="Helical" evidence="6">
    <location>
        <begin position="686"/>
        <end position="705"/>
    </location>
</feature>
<feature type="transmembrane region" description="Helical" evidence="6">
    <location>
        <begin position="189"/>
        <end position="210"/>
    </location>
</feature>
<dbReference type="GO" id="GO:0016020">
    <property type="term" value="C:membrane"/>
    <property type="evidence" value="ECO:0007669"/>
    <property type="project" value="UniProtKB-SubCell"/>
</dbReference>
<dbReference type="OMA" id="DTHIPSY"/>
<keyword evidence="11" id="KW-1185">Reference proteome</keyword>
<dbReference type="PANTHER" id="PTHR37994:SF3">
    <property type="entry name" value="ER TRANSPORTER 6TM N-TERMINAL DOMAIN-CONTAINING PROTEIN"/>
    <property type="match status" value="1"/>
</dbReference>
<name>A0A1M2VL06_TRAPU</name>
<feature type="transmembrane region" description="Helical" evidence="6">
    <location>
        <begin position="752"/>
        <end position="771"/>
    </location>
</feature>
<dbReference type="Proteomes" id="UP000184267">
    <property type="component" value="Unassembled WGS sequence"/>
</dbReference>
<dbReference type="AlphaFoldDB" id="A0A1M2VL06"/>
<dbReference type="STRING" id="154538.A0A1M2VL06"/>
<feature type="transmembrane region" description="Helical" evidence="6">
    <location>
        <begin position="712"/>
        <end position="732"/>
    </location>
</feature>
<organism evidence="10 11">
    <name type="scientific">Trametes pubescens</name>
    <name type="common">White-rot fungus</name>
    <dbReference type="NCBI Taxonomy" id="154538"/>
    <lineage>
        <taxon>Eukaryota</taxon>
        <taxon>Fungi</taxon>
        <taxon>Dikarya</taxon>
        <taxon>Basidiomycota</taxon>
        <taxon>Agaricomycotina</taxon>
        <taxon>Agaricomycetes</taxon>
        <taxon>Polyporales</taxon>
        <taxon>Polyporaceae</taxon>
        <taxon>Trametes</taxon>
    </lineage>
</organism>
<feature type="transmembrane region" description="Helical" evidence="6">
    <location>
        <begin position="216"/>
        <end position="240"/>
    </location>
</feature>
<dbReference type="EMBL" id="MNAD01001067">
    <property type="protein sequence ID" value="OJT08250.1"/>
    <property type="molecule type" value="Genomic_DNA"/>
</dbReference>
<evidence type="ECO:0000313" key="11">
    <source>
        <dbReference type="Proteomes" id="UP000184267"/>
    </source>
</evidence>
<keyword evidence="3 6" id="KW-1133">Transmembrane helix</keyword>
<evidence type="ECO:0000256" key="6">
    <source>
        <dbReference type="SAM" id="Phobius"/>
    </source>
</evidence>
<evidence type="ECO:0000259" key="9">
    <source>
        <dbReference type="Pfam" id="PF13515"/>
    </source>
</evidence>
<keyword evidence="4 6" id="KW-0472">Membrane</keyword>
<dbReference type="Pfam" id="PF10334">
    <property type="entry name" value="BRE4"/>
    <property type="match status" value="1"/>
</dbReference>
<feature type="transmembrane region" description="Helical" evidence="6">
    <location>
        <begin position="165"/>
        <end position="182"/>
    </location>
</feature>
<feature type="region of interest" description="Disordered" evidence="5">
    <location>
        <begin position="550"/>
        <end position="574"/>
    </location>
</feature>
<proteinExistence type="predicted"/>
<protein>
    <recommendedName>
        <fullName evidence="12">ER transporter 6TM N-terminal domain-containing protein</fullName>
    </recommendedName>
</protein>
<evidence type="ECO:0000259" key="8">
    <source>
        <dbReference type="Pfam" id="PF10337"/>
    </source>
</evidence>
<sequence length="1014" mass="111737">MSVEEKRPNGGPSTKDSPPTAPVSNGSLWDKLPPWVSKNLRSGKSWKLLLRCWVASWVCFVIMVPNKSLATLGNTAFFALLLSIMMPPNMPVQLFIFAITTLVLGIALGWAISCAGMAAALAVRDQTLVKATLQKEATSAAGLANPDALFQNAIFRGDFLDTRSTVIFGVFMGFGCFIFALVRAYAPKLTIMSVFGTIAIDIFCSFGPLFPVAQYTLLNSMLTAVACYIAIALVFITFAFPETLNHSYLASSADLLGKFQGILEMQEEVLRTDPHDIVPGTPLATKTAMARTGMIMQLQQLMGQKQFLNLEFSWGRWNGDDIKDMLEPLQIVATRLGALNGFAKIMGHPLSLADHKHEDTESVAESQSDASGTAVDDTFLLRQFRERNLAAEEEHSVRLIDVLPNIREATTELRAAGVATLSSIQALIVAVNTHRYKRGNALQDTRLAELDTSLTALRAAIADFKADRRFVLLQPYQAVFEKHDSGAVNRIPLRALYQSYVFAANLTVVCNGIVQLAELASQTAAKRTRARLWAPKGLRAIVKLLRSPDGAGEGAVGEDVQPEQAVEAEERRDYKLDPDSRAPENFLQRFAGIIHSLFRWAKTPEALFAFRYVVITIALWLPSVIRSSAHFAYSQRSVWALIMAQTTLNIYASDQIFNYVMRLGGTFFGAVWGMACWYIGAGHGTGNPYGMAAIVAVFLLPLVFCRIFAPPQYLVGVLMSGATFVLVVGYSWIDGNLPGIFQNVGIGWEVAWRRWVLVMIGCAASFILMMLPPKSGRKTVRLRNASVLSGLSYLYSHLTSLWLNPAAGAFSDGKHHWPAELRAKFIALAEQIQDLRVRTAMSKWEGNIRGAWAVEEYNRLLEVESDMLSSLVLMGGALANLDPELRKSTLPHTHVLNPHFISDVMSMFFLISQSLRTGEPLHQAQYKNLADRLHYHGGLAATAPGAGAAARKTHLKQSLTSYEYMFYATAVVAVLQVVSAVNEARTIVARLCGEVPLEGFERWREEYDHAHTLV</sequence>
<evidence type="ECO:0000313" key="10">
    <source>
        <dbReference type="EMBL" id="OJT08250.1"/>
    </source>
</evidence>
<comment type="caution">
    <text evidence="10">The sequence shown here is derived from an EMBL/GenBank/DDBJ whole genome shotgun (WGS) entry which is preliminary data.</text>
</comment>
<gene>
    <name evidence="10" type="ORF">TRAPUB_860</name>
</gene>
<accession>A0A1M2VL06</accession>
<evidence type="ECO:0000256" key="5">
    <source>
        <dbReference type="SAM" id="MobiDB-lite"/>
    </source>
</evidence>
<evidence type="ECO:0000256" key="1">
    <source>
        <dbReference type="ARBA" id="ARBA00004141"/>
    </source>
</evidence>
<dbReference type="InterPro" id="IPR049453">
    <property type="entry name" value="Memb_transporter_dom"/>
</dbReference>
<feature type="domain" description="Integral membrane bound transporter" evidence="9">
    <location>
        <begin position="631"/>
        <end position="767"/>
    </location>
</feature>
<dbReference type="Pfam" id="PF13515">
    <property type="entry name" value="FUSC_2"/>
    <property type="match status" value="1"/>
</dbReference>
<evidence type="ECO:0000256" key="2">
    <source>
        <dbReference type="ARBA" id="ARBA00022692"/>
    </source>
</evidence>
<feature type="compositionally biased region" description="Polar residues" evidence="5">
    <location>
        <begin position="11"/>
        <end position="26"/>
    </location>
</feature>
<dbReference type="InterPro" id="IPR018823">
    <property type="entry name" value="ArAE_2_N"/>
</dbReference>
<feature type="region of interest" description="Disordered" evidence="5">
    <location>
        <begin position="1"/>
        <end position="26"/>
    </location>
</feature>
<dbReference type="OrthoDB" id="2274698at2759"/>